<evidence type="ECO:0000313" key="1">
    <source>
        <dbReference type="EMBL" id="MDP9927351.1"/>
    </source>
</evidence>
<evidence type="ECO:0000313" key="2">
    <source>
        <dbReference type="Proteomes" id="UP001244295"/>
    </source>
</evidence>
<dbReference type="Proteomes" id="UP001244295">
    <property type="component" value="Unassembled WGS sequence"/>
</dbReference>
<dbReference type="EMBL" id="JAUSRR010000015">
    <property type="protein sequence ID" value="MDP9927351.1"/>
    <property type="molecule type" value="Genomic_DNA"/>
</dbReference>
<proteinExistence type="predicted"/>
<evidence type="ECO:0008006" key="3">
    <source>
        <dbReference type="Google" id="ProtNLM"/>
    </source>
</evidence>
<gene>
    <name evidence="1" type="ORF">J2W25_006403</name>
</gene>
<name>A0AAW8E6K0_9BURK</name>
<organism evidence="1 2">
    <name type="scientific">Variovorax boronicumulans</name>
    <dbReference type="NCBI Taxonomy" id="436515"/>
    <lineage>
        <taxon>Bacteria</taxon>
        <taxon>Pseudomonadati</taxon>
        <taxon>Pseudomonadota</taxon>
        <taxon>Betaproteobacteria</taxon>
        <taxon>Burkholderiales</taxon>
        <taxon>Comamonadaceae</taxon>
        <taxon>Variovorax</taxon>
    </lineage>
</organism>
<comment type="caution">
    <text evidence="1">The sequence shown here is derived from an EMBL/GenBank/DDBJ whole genome shotgun (WGS) entry which is preliminary data.</text>
</comment>
<sequence length="45" mass="5175">MMGWSIHVALRLVVYVAVQHGLKYRQLNAAIKWFLLLCSNLEAAF</sequence>
<dbReference type="AlphaFoldDB" id="A0AAW8E6K0"/>
<protein>
    <recommendedName>
        <fullName evidence="3">Transposase</fullName>
    </recommendedName>
</protein>
<accession>A0AAW8E6K0</accession>
<reference evidence="1" key="1">
    <citation type="submission" date="2023-07" db="EMBL/GenBank/DDBJ databases">
        <title>Sorghum-associated microbial communities from plants grown in Nebraska, USA.</title>
        <authorList>
            <person name="Schachtman D."/>
        </authorList>
    </citation>
    <scope>NUCLEOTIDE SEQUENCE</scope>
    <source>
        <strain evidence="1">DS2795</strain>
    </source>
</reference>